<name>A0A9P6VSS2_RHOMI</name>
<reference evidence="1 2" key="1">
    <citation type="submission" date="2020-11" db="EMBL/GenBank/DDBJ databases">
        <title>Kefir isolates.</title>
        <authorList>
            <person name="Marcisauskas S."/>
            <person name="Kim Y."/>
            <person name="Blasche S."/>
        </authorList>
    </citation>
    <scope>NUCLEOTIDE SEQUENCE [LARGE SCALE GENOMIC DNA]</scope>
    <source>
        <strain evidence="1 2">KR</strain>
    </source>
</reference>
<keyword evidence="2" id="KW-1185">Reference proteome</keyword>
<comment type="caution">
    <text evidence="1">The sequence shown here is derived from an EMBL/GenBank/DDBJ whole genome shotgun (WGS) entry which is preliminary data.</text>
</comment>
<dbReference type="AlphaFoldDB" id="A0A9P6VSS2"/>
<dbReference type="InterPro" id="IPR035959">
    <property type="entry name" value="RutC-like_sf"/>
</dbReference>
<dbReference type="InterPro" id="IPR006175">
    <property type="entry name" value="YjgF/YER057c/UK114"/>
</dbReference>
<dbReference type="Pfam" id="PF01042">
    <property type="entry name" value="Ribonuc_L-PSP"/>
    <property type="match status" value="1"/>
</dbReference>
<dbReference type="EMBL" id="PUHQ01000144">
    <property type="protein sequence ID" value="KAG0654604.1"/>
    <property type="molecule type" value="Genomic_DNA"/>
</dbReference>
<dbReference type="GO" id="GO:0005829">
    <property type="term" value="C:cytosol"/>
    <property type="evidence" value="ECO:0007669"/>
    <property type="project" value="TreeGrafter"/>
</dbReference>
<dbReference type="GO" id="GO:0019239">
    <property type="term" value="F:deaminase activity"/>
    <property type="evidence" value="ECO:0007669"/>
    <property type="project" value="TreeGrafter"/>
</dbReference>
<accession>A0A9P6VSS2</accession>
<organism evidence="1 2">
    <name type="scientific">Rhodotorula mucilaginosa</name>
    <name type="common">Yeast</name>
    <name type="synonym">Rhodotorula rubra</name>
    <dbReference type="NCBI Taxonomy" id="5537"/>
    <lineage>
        <taxon>Eukaryota</taxon>
        <taxon>Fungi</taxon>
        <taxon>Dikarya</taxon>
        <taxon>Basidiomycota</taxon>
        <taxon>Pucciniomycotina</taxon>
        <taxon>Microbotryomycetes</taxon>
        <taxon>Sporidiobolales</taxon>
        <taxon>Sporidiobolaceae</taxon>
        <taxon>Rhodotorula</taxon>
    </lineage>
</organism>
<evidence type="ECO:0000313" key="1">
    <source>
        <dbReference type="EMBL" id="KAG0654604.1"/>
    </source>
</evidence>
<dbReference type="GO" id="GO:0005739">
    <property type="term" value="C:mitochondrion"/>
    <property type="evidence" value="ECO:0007669"/>
    <property type="project" value="TreeGrafter"/>
</dbReference>
<evidence type="ECO:0000313" key="2">
    <source>
        <dbReference type="Proteomes" id="UP000777482"/>
    </source>
</evidence>
<dbReference type="PANTHER" id="PTHR11803">
    <property type="entry name" value="2-IMINOBUTANOATE/2-IMINOPROPANOATE DEAMINASE RIDA"/>
    <property type="match status" value="1"/>
</dbReference>
<sequence length="135" mass="15201">MSELEYINGPGAGQTWSDLGHYSQAVFLPGNVVKCSGQGGCDEQGNLAGIEWKEQIDKAFENVDRLLQAAGLRGWEDVYSLRSYQVDMGDRWQYIAEKLKTRIPGHRPLWTCLGVARLAFPEMLVELEVEAIKRE</sequence>
<dbReference type="SUPFAM" id="SSF55298">
    <property type="entry name" value="YjgF-like"/>
    <property type="match status" value="1"/>
</dbReference>
<proteinExistence type="predicted"/>
<dbReference type="OrthoDB" id="309640at2759"/>
<dbReference type="Gene3D" id="3.30.1330.40">
    <property type="entry name" value="RutC-like"/>
    <property type="match status" value="1"/>
</dbReference>
<dbReference type="Proteomes" id="UP000777482">
    <property type="component" value="Unassembled WGS sequence"/>
</dbReference>
<evidence type="ECO:0008006" key="3">
    <source>
        <dbReference type="Google" id="ProtNLM"/>
    </source>
</evidence>
<gene>
    <name evidence="1" type="ORF">C6P46_001579</name>
</gene>
<dbReference type="PANTHER" id="PTHR11803:SF39">
    <property type="entry name" value="2-IMINOBUTANOATE_2-IMINOPROPANOATE DEAMINASE"/>
    <property type="match status" value="1"/>
</dbReference>
<protein>
    <recommendedName>
        <fullName evidence="3">YjgF-like protein</fullName>
    </recommendedName>
</protein>